<evidence type="ECO:0000256" key="6">
    <source>
        <dbReference type="SAM" id="MobiDB-lite"/>
    </source>
</evidence>
<comment type="caution">
    <text evidence="8">The sequence shown here is derived from an EMBL/GenBank/DDBJ whole genome shotgun (WGS) entry which is preliminary data.</text>
</comment>
<sequence>MAEEDYGDLQAASTNGRGAAPSLAHEELPKQIECLMGRKFRIAELEKSLATTQRAPAEYIDTPRSRTAASLNVPLEASPSHSYHSPPIIPPGPFSVNSDTHSLAGSHAPVITDGPLKTLNDFQSEDPVEYELHDPIARSVLTEGEAFVMFRLFFSSCHPNAPFLDVELDSDVDRVRSNSIFLFLAILCVGARFWGASSKSACWLHPRYPGLVRLLDAEVMRVTLRPGPDDQKLETVQALMLCAHWMPFDISADGKRDRSRFSESGAWQCLGLATRWATSLALERSCHLSFQNPDRVTRKDVQRFRTMLYLTESDHYLALSARRPSYLNPEPLNNVLHQFLRCKYVQTTDKRLTSLFRVAYGAHFTGCRPTTIESVEAFDKDVQIIERQFTLNRGNHSLDSLGHHFPFISLRWYRLSYACAFLDVTDPSQRTGKVLTWAIEWSSQILIHLSRPPSLQATSNSPILLPLQPDPGVIQVLSYAIDHYFVVIAYAAFVLVNSWLGNLMDMNFRPHIQQAGDSYDNEPSSSLLFRLVDLAARTLEAASPPTGHLARRYVPLLRGMTGIILSGNTQARATENGHSAVVEHPSHPHEQQGNLGGDLWEMWQQAGLEPMPWPNVLDDIY</sequence>
<dbReference type="EMBL" id="JAPQKS010000002">
    <property type="protein sequence ID" value="KAJ5247192.1"/>
    <property type="molecule type" value="Genomic_DNA"/>
</dbReference>
<dbReference type="PANTHER" id="PTHR31845:SF17">
    <property type="entry name" value="ZN(II)2CYS6 TRANSCRIPTION FACTOR (EUROFUNG)"/>
    <property type="match status" value="1"/>
</dbReference>
<keyword evidence="5" id="KW-0539">Nucleus</keyword>
<dbReference type="AlphaFoldDB" id="A0A9W9TXR1"/>
<evidence type="ECO:0008006" key="10">
    <source>
        <dbReference type="Google" id="ProtNLM"/>
    </source>
</evidence>
<feature type="transmembrane region" description="Helical" evidence="7">
    <location>
        <begin position="483"/>
        <end position="500"/>
    </location>
</feature>
<reference evidence="8" key="1">
    <citation type="submission" date="2022-11" db="EMBL/GenBank/DDBJ databases">
        <authorList>
            <person name="Petersen C."/>
        </authorList>
    </citation>
    <scope>NUCLEOTIDE SEQUENCE</scope>
    <source>
        <strain evidence="8">IBT 19713</strain>
    </source>
</reference>
<evidence type="ECO:0000256" key="3">
    <source>
        <dbReference type="ARBA" id="ARBA00023125"/>
    </source>
</evidence>
<keyword evidence="7" id="KW-0472">Membrane</keyword>
<gene>
    <name evidence="8" type="ORF">N7468_002175</name>
</gene>
<name>A0A9W9TXR1_9EURO</name>
<keyword evidence="7" id="KW-1133">Transmembrane helix</keyword>
<proteinExistence type="predicted"/>
<dbReference type="GeneID" id="83198775"/>
<dbReference type="PANTHER" id="PTHR31845">
    <property type="entry name" value="FINGER DOMAIN PROTEIN, PUTATIVE-RELATED"/>
    <property type="match status" value="1"/>
</dbReference>
<feature type="region of interest" description="Disordered" evidence="6">
    <location>
        <begin position="1"/>
        <end position="24"/>
    </location>
</feature>
<keyword evidence="4" id="KW-0804">Transcription</keyword>
<evidence type="ECO:0000256" key="7">
    <source>
        <dbReference type="SAM" id="Phobius"/>
    </source>
</evidence>
<dbReference type="OrthoDB" id="4454541at2759"/>
<dbReference type="GO" id="GO:0000981">
    <property type="term" value="F:DNA-binding transcription factor activity, RNA polymerase II-specific"/>
    <property type="evidence" value="ECO:0007669"/>
    <property type="project" value="TreeGrafter"/>
</dbReference>
<keyword evidence="9" id="KW-1185">Reference proteome</keyword>
<keyword evidence="2" id="KW-0805">Transcription regulation</keyword>
<keyword evidence="3" id="KW-0238">DNA-binding</keyword>
<keyword evidence="7" id="KW-0812">Transmembrane</keyword>
<evidence type="ECO:0000256" key="1">
    <source>
        <dbReference type="ARBA" id="ARBA00004123"/>
    </source>
</evidence>
<comment type="subcellular location">
    <subcellularLocation>
        <location evidence="1">Nucleus</location>
    </subcellularLocation>
</comment>
<dbReference type="CDD" id="cd12148">
    <property type="entry name" value="fungal_TF_MHR"/>
    <property type="match status" value="1"/>
</dbReference>
<evidence type="ECO:0000256" key="2">
    <source>
        <dbReference type="ARBA" id="ARBA00023015"/>
    </source>
</evidence>
<evidence type="ECO:0000256" key="5">
    <source>
        <dbReference type="ARBA" id="ARBA00023242"/>
    </source>
</evidence>
<organism evidence="8 9">
    <name type="scientific">Penicillium chermesinum</name>
    <dbReference type="NCBI Taxonomy" id="63820"/>
    <lineage>
        <taxon>Eukaryota</taxon>
        <taxon>Fungi</taxon>
        <taxon>Dikarya</taxon>
        <taxon>Ascomycota</taxon>
        <taxon>Pezizomycotina</taxon>
        <taxon>Eurotiomycetes</taxon>
        <taxon>Eurotiomycetidae</taxon>
        <taxon>Eurotiales</taxon>
        <taxon>Aspergillaceae</taxon>
        <taxon>Penicillium</taxon>
    </lineage>
</organism>
<dbReference type="Proteomes" id="UP001150941">
    <property type="component" value="Unassembled WGS sequence"/>
</dbReference>
<protein>
    <recommendedName>
        <fullName evidence="10">Transcription factor domain-containing protein</fullName>
    </recommendedName>
</protein>
<evidence type="ECO:0000313" key="8">
    <source>
        <dbReference type="EMBL" id="KAJ5247192.1"/>
    </source>
</evidence>
<accession>A0A9W9TXR1</accession>
<dbReference type="GO" id="GO:0000976">
    <property type="term" value="F:transcription cis-regulatory region binding"/>
    <property type="evidence" value="ECO:0007669"/>
    <property type="project" value="TreeGrafter"/>
</dbReference>
<dbReference type="GO" id="GO:0005634">
    <property type="term" value="C:nucleus"/>
    <property type="evidence" value="ECO:0007669"/>
    <property type="project" value="UniProtKB-SubCell"/>
</dbReference>
<dbReference type="RefSeq" id="XP_058334613.1">
    <property type="nucleotide sequence ID" value="XM_058471472.1"/>
</dbReference>
<reference evidence="8" key="2">
    <citation type="journal article" date="2023" name="IMA Fungus">
        <title>Comparative genomic study of the Penicillium genus elucidates a diverse pangenome and 15 lateral gene transfer events.</title>
        <authorList>
            <person name="Petersen C."/>
            <person name="Sorensen T."/>
            <person name="Nielsen M.R."/>
            <person name="Sondergaard T.E."/>
            <person name="Sorensen J.L."/>
            <person name="Fitzpatrick D.A."/>
            <person name="Frisvad J.C."/>
            <person name="Nielsen K.L."/>
        </authorList>
    </citation>
    <scope>NUCLEOTIDE SEQUENCE</scope>
    <source>
        <strain evidence="8">IBT 19713</strain>
    </source>
</reference>
<dbReference type="InterPro" id="IPR051089">
    <property type="entry name" value="prtT"/>
</dbReference>
<evidence type="ECO:0000313" key="9">
    <source>
        <dbReference type="Proteomes" id="UP001150941"/>
    </source>
</evidence>
<evidence type="ECO:0000256" key="4">
    <source>
        <dbReference type="ARBA" id="ARBA00023163"/>
    </source>
</evidence>